<comment type="caution">
    <text evidence="5">The sequence shown here is derived from an EMBL/GenBank/DDBJ whole genome shotgun (WGS) entry which is preliminary data.</text>
</comment>
<dbReference type="SUPFAM" id="SSF52972">
    <property type="entry name" value="ITPase-like"/>
    <property type="match status" value="1"/>
</dbReference>
<dbReference type="GO" id="GO:0016787">
    <property type="term" value="F:hydrolase activity"/>
    <property type="evidence" value="ECO:0007669"/>
    <property type="project" value="UniProtKB-KW"/>
</dbReference>
<dbReference type="Proteomes" id="UP001595478">
    <property type="component" value="Unassembled WGS sequence"/>
</dbReference>
<dbReference type="EC" id="3.6.1.9" evidence="4"/>
<evidence type="ECO:0000256" key="1">
    <source>
        <dbReference type="ARBA" id="ARBA00001968"/>
    </source>
</evidence>
<dbReference type="CDD" id="cd00555">
    <property type="entry name" value="Maf"/>
    <property type="match status" value="1"/>
</dbReference>
<dbReference type="InterPro" id="IPR003697">
    <property type="entry name" value="Maf-like"/>
</dbReference>
<sequence>MSKLILASASPRRAHLLGHLVSDFEVIAADVDETVKAMELPDALVSRLAALKAKAVYDLQETSSRRSIAVLGSDTVVAADDRILCKPTNFKDFHEMMSILSNSVHQVYTGVCLIHEKLQQSIVVKTEVYFSPISEMEIEDYWQTGEPQDKAGGYAIQGVGGKFVERIHGSYSAVVGLPLVETKNLLSEAGILNGS</sequence>
<comment type="catalytic activity">
    <reaction evidence="4">
        <text>dTTP + H2O = dTMP + diphosphate + H(+)</text>
        <dbReference type="Rhea" id="RHEA:28534"/>
        <dbReference type="ChEBI" id="CHEBI:15377"/>
        <dbReference type="ChEBI" id="CHEBI:15378"/>
        <dbReference type="ChEBI" id="CHEBI:33019"/>
        <dbReference type="ChEBI" id="CHEBI:37568"/>
        <dbReference type="ChEBI" id="CHEBI:63528"/>
        <dbReference type="EC" id="3.6.1.9"/>
    </reaction>
</comment>
<evidence type="ECO:0000256" key="2">
    <source>
        <dbReference type="ARBA" id="ARBA00022801"/>
    </source>
</evidence>
<comment type="function">
    <text evidence="4">Nucleoside triphosphate pyrophosphatase that hydrolyzes dTTP and UTP. May have a dual role in cell division arrest and in preventing the incorporation of modified nucleotides into cellular nucleic acids.</text>
</comment>
<dbReference type="PANTHER" id="PTHR43213:SF5">
    <property type="entry name" value="BIFUNCTIONAL DTTP_UTP PYROPHOSPHATASE_METHYLTRANSFERASE PROTEIN-RELATED"/>
    <property type="match status" value="1"/>
</dbReference>
<dbReference type="Gene3D" id="3.90.950.10">
    <property type="match status" value="1"/>
</dbReference>
<comment type="catalytic activity">
    <reaction evidence="4">
        <text>UTP + H2O = UMP + diphosphate + H(+)</text>
        <dbReference type="Rhea" id="RHEA:29395"/>
        <dbReference type="ChEBI" id="CHEBI:15377"/>
        <dbReference type="ChEBI" id="CHEBI:15378"/>
        <dbReference type="ChEBI" id="CHEBI:33019"/>
        <dbReference type="ChEBI" id="CHEBI:46398"/>
        <dbReference type="ChEBI" id="CHEBI:57865"/>
        <dbReference type="EC" id="3.6.1.9"/>
    </reaction>
</comment>
<comment type="similarity">
    <text evidence="4">Belongs to the Maf family. YhdE subfamily.</text>
</comment>
<accession>A0ABV7FX74</accession>
<reference evidence="6" key="1">
    <citation type="journal article" date="2019" name="Int. J. Syst. Evol. Microbiol.">
        <title>The Global Catalogue of Microorganisms (GCM) 10K type strain sequencing project: providing services to taxonomists for standard genome sequencing and annotation.</title>
        <authorList>
            <consortium name="The Broad Institute Genomics Platform"/>
            <consortium name="The Broad Institute Genome Sequencing Center for Infectious Disease"/>
            <person name="Wu L."/>
            <person name="Ma J."/>
        </authorList>
    </citation>
    <scope>NUCLEOTIDE SEQUENCE [LARGE SCALE GENOMIC DNA]</scope>
    <source>
        <strain evidence="6">KCTC 52473</strain>
    </source>
</reference>
<dbReference type="PANTHER" id="PTHR43213">
    <property type="entry name" value="BIFUNCTIONAL DTTP/UTP PYROPHOSPHATASE/METHYLTRANSFERASE PROTEIN-RELATED"/>
    <property type="match status" value="1"/>
</dbReference>
<gene>
    <name evidence="5" type="ORF">ACFOHL_15480</name>
</gene>
<dbReference type="PIRSF" id="PIRSF006305">
    <property type="entry name" value="Maf"/>
    <property type="match status" value="1"/>
</dbReference>
<evidence type="ECO:0000313" key="6">
    <source>
        <dbReference type="Proteomes" id="UP001595478"/>
    </source>
</evidence>
<proteinExistence type="inferred from homology"/>
<protein>
    <recommendedName>
        <fullName evidence="4">dTTP/UTP pyrophosphatase</fullName>
        <shortName evidence="4">dTTPase/UTPase</shortName>
        <ecNumber evidence="4">3.6.1.9</ecNumber>
    </recommendedName>
    <alternativeName>
        <fullName evidence="4">Nucleoside triphosphate pyrophosphatase</fullName>
    </alternativeName>
    <alternativeName>
        <fullName evidence="4">Nucleotide pyrophosphatase</fullName>
        <shortName evidence="4">Nucleotide PPase</shortName>
    </alternativeName>
</protein>
<keyword evidence="2 4" id="KW-0378">Hydrolase</keyword>
<evidence type="ECO:0000256" key="4">
    <source>
        <dbReference type="HAMAP-Rule" id="MF_00528"/>
    </source>
</evidence>
<feature type="site" description="Important for substrate specificity" evidence="4">
    <location>
        <position position="75"/>
    </location>
</feature>
<dbReference type="InterPro" id="IPR029001">
    <property type="entry name" value="ITPase-like_fam"/>
</dbReference>
<feature type="active site" description="Proton acceptor" evidence="4">
    <location>
        <position position="74"/>
    </location>
</feature>
<keyword evidence="3 4" id="KW-0546">Nucleotide metabolism</keyword>
<name>A0ABV7FX74_9ALTE</name>
<dbReference type="Pfam" id="PF02545">
    <property type="entry name" value="Maf"/>
    <property type="match status" value="1"/>
</dbReference>
<keyword evidence="4" id="KW-0963">Cytoplasm</keyword>
<feature type="site" description="Important for substrate specificity" evidence="4">
    <location>
        <position position="12"/>
    </location>
</feature>
<comment type="caution">
    <text evidence="4">Lacks conserved residue(s) required for the propagation of feature annotation.</text>
</comment>
<dbReference type="EMBL" id="JBHRSW010000043">
    <property type="protein sequence ID" value="MFC3123026.1"/>
    <property type="molecule type" value="Genomic_DNA"/>
</dbReference>
<dbReference type="RefSeq" id="WP_376921148.1">
    <property type="nucleotide sequence ID" value="NZ_JBHRSW010000043.1"/>
</dbReference>
<comment type="subcellular location">
    <subcellularLocation>
        <location evidence="4">Cytoplasm</location>
    </subcellularLocation>
</comment>
<dbReference type="NCBIfam" id="TIGR00172">
    <property type="entry name" value="maf"/>
    <property type="match status" value="1"/>
</dbReference>
<evidence type="ECO:0000313" key="5">
    <source>
        <dbReference type="EMBL" id="MFC3123026.1"/>
    </source>
</evidence>
<keyword evidence="6" id="KW-1185">Reference proteome</keyword>
<feature type="site" description="Important for substrate specificity" evidence="4">
    <location>
        <position position="157"/>
    </location>
</feature>
<evidence type="ECO:0000256" key="3">
    <source>
        <dbReference type="ARBA" id="ARBA00023080"/>
    </source>
</evidence>
<organism evidence="5 6">
    <name type="scientific">Agaribacter flavus</name>
    <dbReference type="NCBI Taxonomy" id="1902781"/>
    <lineage>
        <taxon>Bacteria</taxon>
        <taxon>Pseudomonadati</taxon>
        <taxon>Pseudomonadota</taxon>
        <taxon>Gammaproteobacteria</taxon>
        <taxon>Alteromonadales</taxon>
        <taxon>Alteromonadaceae</taxon>
        <taxon>Agaribacter</taxon>
    </lineage>
</organism>
<comment type="cofactor">
    <cofactor evidence="1 4">
        <name>a divalent metal cation</name>
        <dbReference type="ChEBI" id="CHEBI:60240"/>
    </cofactor>
</comment>
<dbReference type="HAMAP" id="MF_00528">
    <property type="entry name" value="Maf"/>
    <property type="match status" value="1"/>
</dbReference>